<dbReference type="PATRIC" id="fig|1349767.4.peg.4321"/>
<name>W0V7H6_9BURK</name>
<dbReference type="InterPro" id="IPR008727">
    <property type="entry name" value="PAAR_motif"/>
</dbReference>
<dbReference type="eggNOG" id="COG4104">
    <property type="taxonomic scope" value="Bacteria"/>
</dbReference>
<dbReference type="CDD" id="cd14744">
    <property type="entry name" value="PAAR_CT_2"/>
    <property type="match status" value="1"/>
</dbReference>
<dbReference type="AlphaFoldDB" id="W0V7H6"/>
<dbReference type="RefSeq" id="WP_038492513.1">
    <property type="nucleotide sequence ID" value="NZ_BCTH01000041.1"/>
</dbReference>
<gene>
    <name evidence="1" type="ORF">GJA_2590</name>
</gene>
<dbReference type="Pfam" id="PF05488">
    <property type="entry name" value="PAAR_motif"/>
    <property type="match status" value="1"/>
</dbReference>
<accession>W0V7H6</accession>
<dbReference type="OrthoDB" id="197187at2"/>
<dbReference type="Gene3D" id="2.60.200.60">
    <property type="match status" value="1"/>
</dbReference>
<dbReference type="Proteomes" id="UP000027604">
    <property type="component" value="Chromosome I"/>
</dbReference>
<sequence>MSQPVIRVGDKTSHGGEVLSGSAAFLIDGKPVARVGDKVSCPLHPTETVINSGSSAYLTDGQPTARHGDSTACGATLIGSQSVYLIK</sequence>
<proteinExistence type="predicted"/>
<evidence type="ECO:0000313" key="1">
    <source>
        <dbReference type="EMBL" id="CDG83222.1"/>
    </source>
</evidence>
<dbReference type="KEGG" id="jag:GJA_2590"/>
<dbReference type="HOGENOM" id="CLU_148568_4_2_4"/>
<dbReference type="EMBL" id="HG322949">
    <property type="protein sequence ID" value="CDG83222.1"/>
    <property type="molecule type" value="Genomic_DNA"/>
</dbReference>
<reference evidence="1 2" key="1">
    <citation type="journal article" date="2015" name="Genome Announc.">
        <title>Genome Sequence of Mushroom Soft-Rot Pathogen Janthinobacterium agaricidamnosum.</title>
        <authorList>
            <person name="Graupner K."/>
            <person name="Lackner G."/>
            <person name="Hertweck C."/>
        </authorList>
    </citation>
    <scope>NUCLEOTIDE SEQUENCE [LARGE SCALE GENOMIC DNA]</scope>
    <source>
        <strain evidence="2">NBRC 102515 / DSM 9628</strain>
    </source>
</reference>
<organism evidence="1 2">
    <name type="scientific">Janthinobacterium agaricidamnosum NBRC 102515 = DSM 9628</name>
    <dbReference type="NCBI Taxonomy" id="1349767"/>
    <lineage>
        <taxon>Bacteria</taxon>
        <taxon>Pseudomonadati</taxon>
        <taxon>Pseudomonadota</taxon>
        <taxon>Betaproteobacteria</taxon>
        <taxon>Burkholderiales</taxon>
        <taxon>Oxalobacteraceae</taxon>
        <taxon>Janthinobacterium</taxon>
    </lineage>
</organism>
<evidence type="ECO:0000313" key="2">
    <source>
        <dbReference type="Proteomes" id="UP000027604"/>
    </source>
</evidence>
<protein>
    <submittedName>
        <fullName evidence="1">PAAR motif family protein</fullName>
    </submittedName>
</protein>
<dbReference type="STRING" id="1349767.GJA_2590"/>
<keyword evidence="2" id="KW-1185">Reference proteome</keyword>